<dbReference type="InterPro" id="IPR023186">
    <property type="entry name" value="IUNH"/>
</dbReference>
<evidence type="ECO:0000313" key="7">
    <source>
        <dbReference type="Proteomes" id="UP000198286"/>
    </source>
</evidence>
<feature type="domain" description="Inosine/uridine-preferring nucleoside hydrolase" evidence="4">
    <location>
        <begin position="5"/>
        <end position="319"/>
    </location>
</feature>
<keyword evidence="8" id="KW-1185">Reference proteome</keyword>
<proteinExistence type="predicted"/>
<reference evidence="6 8" key="3">
    <citation type="submission" date="2023-06" db="EMBL/GenBank/DDBJ databases">
        <title>Itaconate inhibition of nontuberculous mycobacteria.</title>
        <authorList>
            <person name="Breen P."/>
            <person name="Zimbric M."/>
            <person name="Caverly L."/>
        </authorList>
    </citation>
    <scope>NUCLEOTIDE SEQUENCE [LARGE SCALE GENOMIC DNA]</scope>
    <source>
        <strain evidence="6 8">FLAC1071</strain>
    </source>
</reference>
<evidence type="ECO:0000256" key="3">
    <source>
        <dbReference type="SAM" id="MobiDB-lite"/>
    </source>
</evidence>
<gene>
    <name evidence="5" type="ORF">MYCOZU2_04787</name>
    <name evidence="6" type="ORF">QRB35_10835</name>
</gene>
<dbReference type="PANTHER" id="PTHR12304">
    <property type="entry name" value="INOSINE-URIDINE PREFERRING NUCLEOSIDE HYDROLASE"/>
    <property type="match status" value="1"/>
</dbReference>
<dbReference type="GO" id="GO:0005829">
    <property type="term" value="C:cytosol"/>
    <property type="evidence" value="ECO:0007669"/>
    <property type="project" value="TreeGrafter"/>
</dbReference>
<dbReference type="EMBL" id="CP015267">
    <property type="protein sequence ID" value="ASL17150.1"/>
    <property type="molecule type" value="Genomic_DNA"/>
</dbReference>
<evidence type="ECO:0000313" key="8">
    <source>
        <dbReference type="Proteomes" id="UP001529272"/>
    </source>
</evidence>
<dbReference type="GO" id="GO:0006152">
    <property type="term" value="P:purine nucleoside catabolic process"/>
    <property type="evidence" value="ECO:0007669"/>
    <property type="project" value="TreeGrafter"/>
</dbReference>
<reference evidence="8" key="2">
    <citation type="submission" date="2023-06" db="EMBL/GenBank/DDBJ databases">
        <title>Itaconate inhibition of nontuberculous mycobacteria.</title>
        <authorList>
            <person name="Spilker T."/>
        </authorList>
    </citation>
    <scope>NUCLEOTIDE SEQUENCE [LARGE SCALE GENOMIC DNA]</scope>
    <source>
        <strain evidence="8">FLAC1071</strain>
    </source>
</reference>
<evidence type="ECO:0000313" key="6">
    <source>
        <dbReference type="EMBL" id="MDM3926518.1"/>
    </source>
</evidence>
<organism evidence="5 7">
    <name type="scientific">Mycobacterium intracellulare subsp. chimaera</name>
    <dbReference type="NCBI Taxonomy" id="222805"/>
    <lineage>
        <taxon>Bacteria</taxon>
        <taxon>Bacillati</taxon>
        <taxon>Actinomycetota</taxon>
        <taxon>Actinomycetes</taxon>
        <taxon>Mycobacteriales</taxon>
        <taxon>Mycobacteriaceae</taxon>
        <taxon>Mycobacterium</taxon>
        <taxon>Mycobacterium avium complex (MAC)</taxon>
    </lineage>
</organism>
<evidence type="ECO:0000313" key="5">
    <source>
        <dbReference type="EMBL" id="ASL17150.1"/>
    </source>
</evidence>
<dbReference type="Pfam" id="PF01156">
    <property type="entry name" value="IU_nuc_hydro"/>
    <property type="match status" value="1"/>
</dbReference>
<dbReference type="EMBL" id="JASZZX010000007">
    <property type="protein sequence ID" value="MDM3926518.1"/>
    <property type="molecule type" value="Genomic_DNA"/>
</dbReference>
<keyword evidence="1 5" id="KW-0378">Hydrolase</keyword>
<evidence type="ECO:0000256" key="1">
    <source>
        <dbReference type="ARBA" id="ARBA00022801"/>
    </source>
</evidence>
<dbReference type="PANTHER" id="PTHR12304:SF4">
    <property type="entry name" value="URIDINE NUCLEOSIDASE"/>
    <property type="match status" value="1"/>
</dbReference>
<dbReference type="Gene3D" id="3.90.245.10">
    <property type="entry name" value="Ribonucleoside hydrolase-like"/>
    <property type="match status" value="1"/>
</dbReference>
<dbReference type="CDD" id="cd02653">
    <property type="entry name" value="nuc_hydro_3"/>
    <property type="match status" value="1"/>
</dbReference>
<reference evidence="5 7" key="1">
    <citation type="journal article" date="2017" name="Lancet Infect. Dis.">
        <title>Global outbreak of severe Mycobacterium chimaera disease after cardiac surgery: a molecular epidemiological study.</title>
        <authorList>
            <person name="van Ingen J."/>
            <person name="Kohl T."/>
            <person name="Kranzer K."/>
            <person name="Hasse B."/>
            <person name="Keller P."/>
            <person name="Szafranska A."/>
            <person name="Hillemann D."/>
            <person name="Chand M."/>
            <person name="Schreiber P."/>
            <person name="Sommerstein R."/>
            <person name="Berger C."/>
            <person name="Genoni M."/>
            <person name="Ruegg C."/>
            <person name="Troillet N."/>
            <person name="Widmer A.F."/>
            <person name="Becker S.L."/>
            <person name="Herrmann M."/>
            <person name="Eckmanns T."/>
            <person name="Haller S."/>
            <person name="Hoeller C."/>
            <person name="Debast S.B."/>
            <person name="Wolfhagen M.J."/>
            <person name="Hopman J."/>
            <person name="Kluytmans J."/>
            <person name="Langelaar M."/>
            <person name="Notermans D.W."/>
            <person name="ten Oever J."/>
            <person name="van den Barselaar P."/>
            <person name="Vonk A.B.A."/>
            <person name="Vos M.C."/>
            <person name="Ahmed N."/>
            <person name="Brown T."/>
            <person name="Crook D."/>
            <person name="Lamagni T."/>
            <person name="Phin N."/>
            <person name="Smith E.G."/>
            <person name="Zambon M."/>
            <person name="Serr A."/>
            <person name="Goetting T."/>
            <person name="Ebner W."/>
            <person name="Thuermer A."/>
            <person name="Utpatel C."/>
            <person name="Sproer C."/>
            <person name="Bunk B."/>
            <person name="Nubel U."/>
            <person name="Bloemberg G."/>
            <person name="Bottger E."/>
            <person name="Niemann S."/>
            <person name="Wagner D."/>
            <person name="Sax H."/>
        </authorList>
    </citation>
    <scope>NUCLEOTIDE SEQUENCE [LARGE SCALE GENOMIC DNA]</scope>
    <source>
        <strain evidence="5 7">ZUERICH-2</strain>
    </source>
</reference>
<dbReference type="InterPro" id="IPR001910">
    <property type="entry name" value="Inosine/uridine_hydrolase_dom"/>
</dbReference>
<reference evidence="6" key="4">
    <citation type="submission" date="2023-06" db="EMBL/GenBank/DDBJ databases">
        <authorList>
            <person name="Spilker T."/>
        </authorList>
    </citation>
    <scope>NUCLEOTIDE SEQUENCE</scope>
    <source>
        <strain evidence="6">FLAC1071</strain>
    </source>
</reference>
<dbReference type="SUPFAM" id="SSF53590">
    <property type="entry name" value="Nucleoside hydrolase"/>
    <property type="match status" value="1"/>
</dbReference>
<dbReference type="AlphaFoldDB" id="A0A7U5MP64"/>
<dbReference type="GO" id="GO:0008477">
    <property type="term" value="F:purine nucleosidase activity"/>
    <property type="evidence" value="ECO:0007669"/>
    <property type="project" value="TreeGrafter"/>
</dbReference>
<sequence length="347" mass="36654">MNAPVFVDVDTGVDDALALIYLFASPDAEVIGIASTGGNVGVEQVCENNLGLLRLCEVTGIPVSRGSDETLTGPMCLPSKVHGPRGLGYAELPPGGDGLTDYDSADAWVRAAKAHPGELIGVATGPLTNLALALRAEPALPSLLRRLVIMGGSYDHRGNTTAVAEWNISVDPEAAAEVLAAWGKETVGRQRLPILCGLDLTRKVAMTPEHLARLAATAGSTTTPLSEHDERATRSTASNPLIRVIEDATRFYLEAYHDLGHGYQAHMHDPVAAAIALDPGLVTTRPATVDIELTGTLTRAMTVTDWSGRREPNALIGIDLKGGTAAAFFDRFIERVGPFARRLADAP</sequence>
<feature type="region of interest" description="Disordered" evidence="3">
    <location>
        <begin position="215"/>
        <end position="236"/>
    </location>
</feature>
<evidence type="ECO:0000256" key="2">
    <source>
        <dbReference type="ARBA" id="ARBA00023295"/>
    </source>
</evidence>
<dbReference type="Proteomes" id="UP000198286">
    <property type="component" value="Chromosome"/>
</dbReference>
<protein>
    <submittedName>
        <fullName evidence="5 6">Nucleoside hydrolase</fullName>
    </submittedName>
</protein>
<name>A0A7U5MP64_MYCIT</name>
<dbReference type="InterPro" id="IPR036452">
    <property type="entry name" value="Ribo_hydro-like"/>
</dbReference>
<dbReference type="RefSeq" id="WP_089152161.1">
    <property type="nucleotide sequence ID" value="NZ_CP015267.1"/>
</dbReference>
<keyword evidence="2" id="KW-0326">Glycosidase</keyword>
<accession>A0A7U5MP64</accession>
<dbReference type="Proteomes" id="UP001529272">
    <property type="component" value="Unassembled WGS sequence"/>
</dbReference>
<evidence type="ECO:0000259" key="4">
    <source>
        <dbReference type="Pfam" id="PF01156"/>
    </source>
</evidence>